<dbReference type="PANTHER" id="PTHR43405:SF1">
    <property type="entry name" value="GLYCOSYL HYDROLASE DIGH"/>
    <property type="match status" value="1"/>
</dbReference>
<keyword evidence="2" id="KW-1185">Reference proteome</keyword>
<organism evidence="1 2">
    <name type="scientific">Owenia fusiformis</name>
    <name type="common">Polychaete worm</name>
    <dbReference type="NCBI Taxonomy" id="6347"/>
    <lineage>
        <taxon>Eukaryota</taxon>
        <taxon>Metazoa</taxon>
        <taxon>Spiralia</taxon>
        <taxon>Lophotrochozoa</taxon>
        <taxon>Annelida</taxon>
        <taxon>Polychaeta</taxon>
        <taxon>Sedentaria</taxon>
        <taxon>Canalipalpata</taxon>
        <taxon>Sabellida</taxon>
        <taxon>Oweniida</taxon>
        <taxon>Oweniidae</taxon>
        <taxon>Owenia</taxon>
    </lineage>
</organism>
<name>A0A8J1TSG1_OWEFU</name>
<comment type="caution">
    <text evidence="1">The sequence shown here is derived from an EMBL/GenBank/DDBJ whole genome shotgun (WGS) entry which is preliminary data.</text>
</comment>
<dbReference type="SUPFAM" id="SSF51445">
    <property type="entry name" value="(Trans)glycosidases"/>
    <property type="match status" value="1"/>
</dbReference>
<evidence type="ECO:0000313" key="2">
    <source>
        <dbReference type="Proteomes" id="UP000749559"/>
    </source>
</evidence>
<accession>A0A8J1TSG1</accession>
<protein>
    <submittedName>
        <fullName evidence="1">Uncharacterized protein</fullName>
    </submittedName>
</protein>
<dbReference type="InterPro" id="IPR052177">
    <property type="entry name" value="Divisome_Glycosyl_Hydrolase"/>
</dbReference>
<sequence>MRNIHMGLIVGAVCCIGLVAGMLIWHFTDNVHQNKKLVPANVKWLPERELRGVWVATVNNIDWPDTQGDSTENQKKQMTNILDLMVELNLNALFFQIRPVGDAFYNSNIEPWSKYLTGEQGKAPTPPYDPLEFVVEEGHKRNIQVHAWFNPYRANMASNTEGLAPNHMAHKFQNYTYPYGKYLWMDPGASEVTDHLINVVTDVLNRYDIDGVHMDDYFYPYPVRNVTFPDNETYQNFLNTTGRNMTLEDWRRRNIDQMVVRLFHTIRNNYDNVTFSISPFGIYRPGHPEGMPNSIKGFDPYSNLYADAKRWLQSGWVDILIPQIYWEIKPPDQSYPVILDWWLKASNERRGRHVYAGNALYKLVQNNWNASEILQQIQVSRDEATSKLKGSLGNVHFSFKNLKHNHKNITSALKGGPYRDICLPPTLPHFPDSAPAPPRGIHMMTNRQIMWSHDTAGTVRSWTVYQRKGNTFVLYAVLNRATNRIDVKDPGIYAVKAMNKISVESSESSIEVKP</sequence>
<evidence type="ECO:0000313" key="1">
    <source>
        <dbReference type="EMBL" id="CAH1789642.1"/>
    </source>
</evidence>
<dbReference type="InterPro" id="IPR017853">
    <property type="entry name" value="GH"/>
</dbReference>
<dbReference type="PANTHER" id="PTHR43405">
    <property type="entry name" value="GLYCOSYL HYDROLASE DIGH"/>
    <property type="match status" value="1"/>
</dbReference>
<reference evidence="1" key="1">
    <citation type="submission" date="2022-03" db="EMBL/GenBank/DDBJ databases">
        <authorList>
            <person name="Martin C."/>
        </authorList>
    </citation>
    <scope>NUCLEOTIDE SEQUENCE</scope>
</reference>
<dbReference type="Pfam" id="PF02638">
    <property type="entry name" value="GHL10"/>
    <property type="match status" value="1"/>
</dbReference>
<dbReference type="Proteomes" id="UP000749559">
    <property type="component" value="Unassembled WGS sequence"/>
</dbReference>
<proteinExistence type="predicted"/>
<dbReference type="OrthoDB" id="2018923at2759"/>
<dbReference type="InterPro" id="IPR003790">
    <property type="entry name" value="GHL10"/>
</dbReference>
<gene>
    <name evidence="1" type="ORF">OFUS_LOCUS14966</name>
</gene>
<dbReference type="Gene3D" id="3.20.20.80">
    <property type="entry name" value="Glycosidases"/>
    <property type="match status" value="1"/>
</dbReference>
<dbReference type="EMBL" id="CAIIXF020000007">
    <property type="protein sequence ID" value="CAH1789642.1"/>
    <property type="molecule type" value="Genomic_DNA"/>
</dbReference>
<dbReference type="AlphaFoldDB" id="A0A8J1TSG1"/>